<feature type="transmembrane region" description="Helical" evidence="6">
    <location>
        <begin position="93"/>
        <end position="112"/>
    </location>
</feature>
<gene>
    <name evidence="8" type="ORF">ACFSYC_07340</name>
</gene>
<sequence>MKHTYKVTGMTCTGCQAKVQQLLSAVPDVTRVDIDLENGEALIEMSRHINTVILQDALRQYPKYQLTEKVYEPAMAPAGEPEQRSWLQVYKPILLIFGYVLAISIIAGFHGRGFHTMYGMRVFMAGFFLVFSFFKMLDLAGFAESYAMYHVIARNFKAWGYIYAGIELLLGLAFAIDFLPLLTNIVTVIVMAVSIIGVLQSVLNKRAIRCACLGAVFNLPMSTVTIIEDGLMIAMSAVSIFMLT</sequence>
<feature type="domain" description="HMA" evidence="7">
    <location>
        <begin position="1"/>
        <end position="70"/>
    </location>
</feature>
<dbReference type="RefSeq" id="WP_377125087.1">
    <property type="nucleotide sequence ID" value="NZ_JBHUON010000006.1"/>
</dbReference>
<comment type="caution">
    <text evidence="8">The sequence shown here is derived from an EMBL/GenBank/DDBJ whole genome shotgun (WGS) entry which is preliminary data.</text>
</comment>
<evidence type="ECO:0000256" key="3">
    <source>
        <dbReference type="ARBA" id="ARBA00022723"/>
    </source>
</evidence>
<dbReference type="PROSITE" id="PS01047">
    <property type="entry name" value="HMA_1"/>
    <property type="match status" value="1"/>
</dbReference>
<dbReference type="Pfam" id="PF00403">
    <property type="entry name" value="HMA"/>
    <property type="match status" value="1"/>
</dbReference>
<reference evidence="9" key="1">
    <citation type="journal article" date="2019" name="Int. J. Syst. Evol. Microbiol.">
        <title>The Global Catalogue of Microorganisms (GCM) 10K type strain sequencing project: providing services to taxonomists for standard genome sequencing and annotation.</title>
        <authorList>
            <consortium name="The Broad Institute Genomics Platform"/>
            <consortium name="The Broad Institute Genome Sequencing Center for Infectious Disease"/>
            <person name="Wu L."/>
            <person name="Ma J."/>
        </authorList>
    </citation>
    <scope>NUCLEOTIDE SEQUENCE [LARGE SCALE GENOMIC DNA]</scope>
    <source>
        <strain evidence="9">KCTC 52232</strain>
    </source>
</reference>
<dbReference type="InterPro" id="IPR009908">
    <property type="entry name" value="Methylamine_util_MauE"/>
</dbReference>
<evidence type="ECO:0000256" key="2">
    <source>
        <dbReference type="ARBA" id="ARBA00022692"/>
    </source>
</evidence>
<keyword evidence="3" id="KW-0479">Metal-binding</keyword>
<feature type="transmembrane region" description="Helical" evidence="6">
    <location>
        <begin position="118"/>
        <end position="137"/>
    </location>
</feature>
<accession>A0ABW5XNE3</accession>
<dbReference type="Gene3D" id="3.30.70.100">
    <property type="match status" value="1"/>
</dbReference>
<dbReference type="SUPFAM" id="SSF55008">
    <property type="entry name" value="HMA, heavy metal-associated domain"/>
    <property type="match status" value="1"/>
</dbReference>
<name>A0ABW5XNE3_9SPHI</name>
<dbReference type="EMBL" id="JBHUON010000006">
    <property type="protein sequence ID" value="MFD2864501.1"/>
    <property type="molecule type" value="Genomic_DNA"/>
</dbReference>
<dbReference type="InterPro" id="IPR036163">
    <property type="entry name" value="HMA_dom_sf"/>
</dbReference>
<feature type="transmembrane region" description="Helical" evidence="6">
    <location>
        <begin position="158"/>
        <end position="176"/>
    </location>
</feature>
<organism evidence="8 9">
    <name type="scientific">Mucilaginibacter antarcticus</name>
    <dbReference type="NCBI Taxonomy" id="1855725"/>
    <lineage>
        <taxon>Bacteria</taxon>
        <taxon>Pseudomonadati</taxon>
        <taxon>Bacteroidota</taxon>
        <taxon>Sphingobacteriia</taxon>
        <taxon>Sphingobacteriales</taxon>
        <taxon>Sphingobacteriaceae</taxon>
        <taxon>Mucilaginibacter</taxon>
    </lineage>
</organism>
<feature type="transmembrane region" description="Helical" evidence="6">
    <location>
        <begin position="215"/>
        <end position="243"/>
    </location>
</feature>
<dbReference type="Proteomes" id="UP001597601">
    <property type="component" value="Unassembled WGS sequence"/>
</dbReference>
<protein>
    <submittedName>
        <fullName evidence="8">MauE/DoxX family redox-associated membrane protein</fullName>
    </submittedName>
</protein>
<comment type="subcellular location">
    <subcellularLocation>
        <location evidence="1">Membrane</location>
        <topology evidence="1">Multi-pass membrane protein</topology>
    </subcellularLocation>
</comment>
<evidence type="ECO:0000256" key="1">
    <source>
        <dbReference type="ARBA" id="ARBA00004141"/>
    </source>
</evidence>
<dbReference type="PROSITE" id="PS50846">
    <property type="entry name" value="HMA_2"/>
    <property type="match status" value="1"/>
</dbReference>
<evidence type="ECO:0000313" key="8">
    <source>
        <dbReference type="EMBL" id="MFD2864501.1"/>
    </source>
</evidence>
<dbReference type="InterPro" id="IPR006121">
    <property type="entry name" value="HMA_dom"/>
</dbReference>
<evidence type="ECO:0000256" key="4">
    <source>
        <dbReference type="ARBA" id="ARBA00022989"/>
    </source>
</evidence>
<dbReference type="InterPro" id="IPR017969">
    <property type="entry name" value="Heavy-metal-associated_CS"/>
</dbReference>
<keyword evidence="9" id="KW-1185">Reference proteome</keyword>
<keyword evidence="5 6" id="KW-0472">Membrane</keyword>
<dbReference type="CDD" id="cd00371">
    <property type="entry name" value="HMA"/>
    <property type="match status" value="1"/>
</dbReference>
<evidence type="ECO:0000256" key="5">
    <source>
        <dbReference type="ARBA" id="ARBA00023136"/>
    </source>
</evidence>
<keyword evidence="2 6" id="KW-0812">Transmembrane</keyword>
<keyword evidence="4 6" id="KW-1133">Transmembrane helix</keyword>
<dbReference type="Pfam" id="PF07291">
    <property type="entry name" value="MauE"/>
    <property type="match status" value="1"/>
</dbReference>
<evidence type="ECO:0000256" key="6">
    <source>
        <dbReference type="SAM" id="Phobius"/>
    </source>
</evidence>
<evidence type="ECO:0000313" key="9">
    <source>
        <dbReference type="Proteomes" id="UP001597601"/>
    </source>
</evidence>
<evidence type="ECO:0000259" key="7">
    <source>
        <dbReference type="PROSITE" id="PS50846"/>
    </source>
</evidence>
<proteinExistence type="predicted"/>
<feature type="transmembrane region" description="Helical" evidence="6">
    <location>
        <begin position="182"/>
        <end position="203"/>
    </location>
</feature>